<sequence length="346" mass="39977">MPNPKRKRASKRSKKNKSQKRKAARRAAEDKGPDERLRFKVNTDLPDVPGIRAPKCTVISDRKTVLGHEKAYRYCALPIFAGERDISEDHVQKLWDRMKRGSFDDKLVTLATCRYDHVTYKINGQHTCWALVNMPSDYELQVREISYSVDTKEDLKSIYSMFDQSLPRSEGHLTKVRLADTEVTTGVHMSLISALVSGMKMWLFEKSTDRKRHRNEEMAMLVKEHSQTFRSVALMLQDNKDSIGDVKRQPVIACMMATYDKVPRMAGQFWGPVITGLDLTNKTDARWRLRKYLADHTTGATYRVNMKKSAPPEVMYRVCINCWNKWRKGDPMSMTPKATKLRVRAQ</sequence>
<feature type="compositionally biased region" description="Basic and acidic residues" evidence="1">
    <location>
        <begin position="26"/>
        <end position="36"/>
    </location>
</feature>
<dbReference type="EMBL" id="LAZR01000213">
    <property type="protein sequence ID" value="KKN81506.1"/>
    <property type="molecule type" value="Genomic_DNA"/>
</dbReference>
<evidence type="ECO:0000256" key="1">
    <source>
        <dbReference type="SAM" id="MobiDB-lite"/>
    </source>
</evidence>
<proteinExistence type="predicted"/>
<dbReference type="AlphaFoldDB" id="A0A0F9W759"/>
<organism evidence="2">
    <name type="scientific">marine sediment metagenome</name>
    <dbReference type="NCBI Taxonomy" id="412755"/>
    <lineage>
        <taxon>unclassified sequences</taxon>
        <taxon>metagenomes</taxon>
        <taxon>ecological metagenomes</taxon>
    </lineage>
</organism>
<name>A0A0F9W759_9ZZZZ</name>
<protein>
    <submittedName>
        <fullName evidence="2">Uncharacterized protein</fullName>
    </submittedName>
</protein>
<reference evidence="2" key="1">
    <citation type="journal article" date="2015" name="Nature">
        <title>Complex archaea that bridge the gap between prokaryotes and eukaryotes.</title>
        <authorList>
            <person name="Spang A."/>
            <person name="Saw J.H."/>
            <person name="Jorgensen S.L."/>
            <person name="Zaremba-Niedzwiedzka K."/>
            <person name="Martijn J."/>
            <person name="Lind A.E."/>
            <person name="van Eijk R."/>
            <person name="Schleper C."/>
            <person name="Guy L."/>
            <person name="Ettema T.J."/>
        </authorList>
    </citation>
    <scope>NUCLEOTIDE SEQUENCE</scope>
</reference>
<comment type="caution">
    <text evidence="2">The sequence shown here is derived from an EMBL/GenBank/DDBJ whole genome shotgun (WGS) entry which is preliminary data.</text>
</comment>
<evidence type="ECO:0000313" key="2">
    <source>
        <dbReference type="EMBL" id="KKN81506.1"/>
    </source>
</evidence>
<feature type="region of interest" description="Disordered" evidence="1">
    <location>
        <begin position="1"/>
        <end position="36"/>
    </location>
</feature>
<feature type="compositionally biased region" description="Basic residues" evidence="1">
    <location>
        <begin position="1"/>
        <end position="25"/>
    </location>
</feature>
<gene>
    <name evidence="2" type="ORF">LCGC14_0317650</name>
</gene>
<accession>A0A0F9W759</accession>